<proteinExistence type="predicted"/>
<gene>
    <name evidence="1" type="ORF">L2E82_48920</name>
</gene>
<reference evidence="1 2" key="2">
    <citation type="journal article" date="2022" name="Mol. Ecol. Resour.">
        <title>The genomes of chicory, endive, great burdock and yacon provide insights into Asteraceae paleo-polyploidization history and plant inulin production.</title>
        <authorList>
            <person name="Fan W."/>
            <person name="Wang S."/>
            <person name="Wang H."/>
            <person name="Wang A."/>
            <person name="Jiang F."/>
            <person name="Liu H."/>
            <person name="Zhao H."/>
            <person name="Xu D."/>
            <person name="Zhang Y."/>
        </authorList>
    </citation>
    <scope>NUCLEOTIDE SEQUENCE [LARGE SCALE GENOMIC DNA]</scope>
    <source>
        <strain evidence="2">cv. Punajuju</strain>
        <tissue evidence="1">Leaves</tissue>
    </source>
</reference>
<sequence>MYILACPHKDLLSFPHVFSYAPLSVTSILSLRISTLHNVQSLPPSPTFTTTTWTVPQPPLRRSRLLRTPVPSSPIFNQDDSIQDAASRIAAELRGVPDQIIGNYSDGNLVASLLSYKIGVTQKFEDKYHFSCHFTADLLAMNNADFIITGTYQEIAGMRKWCQSVRLEVNVCTISGNSAILGPRVLHQFCPVDH</sequence>
<accession>A0ACB8Z0H2</accession>
<organism evidence="1 2">
    <name type="scientific">Cichorium intybus</name>
    <name type="common">Chicory</name>
    <dbReference type="NCBI Taxonomy" id="13427"/>
    <lineage>
        <taxon>Eukaryota</taxon>
        <taxon>Viridiplantae</taxon>
        <taxon>Streptophyta</taxon>
        <taxon>Embryophyta</taxon>
        <taxon>Tracheophyta</taxon>
        <taxon>Spermatophyta</taxon>
        <taxon>Magnoliopsida</taxon>
        <taxon>eudicotyledons</taxon>
        <taxon>Gunneridae</taxon>
        <taxon>Pentapetalae</taxon>
        <taxon>asterids</taxon>
        <taxon>campanulids</taxon>
        <taxon>Asterales</taxon>
        <taxon>Asteraceae</taxon>
        <taxon>Cichorioideae</taxon>
        <taxon>Cichorieae</taxon>
        <taxon>Cichoriinae</taxon>
        <taxon>Cichorium</taxon>
    </lineage>
</organism>
<evidence type="ECO:0000313" key="2">
    <source>
        <dbReference type="Proteomes" id="UP001055811"/>
    </source>
</evidence>
<dbReference type="EMBL" id="CM042017">
    <property type="protein sequence ID" value="KAI3690714.1"/>
    <property type="molecule type" value="Genomic_DNA"/>
</dbReference>
<comment type="caution">
    <text evidence="1">The sequence shown here is derived from an EMBL/GenBank/DDBJ whole genome shotgun (WGS) entry which is preliminary data.</text>
</comment>
<evidence type="ECO:0000313" key="1">
    <source>
        <dbReference type="EMBL" id="KAI3690714.1"/>
    </source>
</evidence>
<reference evidence="2" key="1">
    <citation type="journal article" date="2022" name="Mol. Ecol. Resour.">
        <title>The genomes of chicory, endive, great burdock and yacon provide insights into Asteraceae palaeo-polyploidization history and plant inulin production.</title>
        <authorList>
            <person name="Fan W."/>
            <person name="Wang S."/>
            <person name="Wang H."/>
            <person name="Wang A."/>
            <person name="Jiang F."/>
            <person name="Liu H."/>
            <person name="Zhao H."/>
            <person name="Xu D."/>
            <person name="Zhang Y."/>
        </authorList>
    </citation>
    <scope>NUCLEOTIDE SEQUENCE [LARGE SCALE GENOMIC DNA]</scope>
    <source>
        <strain evidence="2">cv. Punajuju</strain>
    </source>
</reference>
<dbReference type="Proteomes" id="UP001055811">
    <property type="component" value="Linkage Group LG09"/>
</dbReference>
<protein>
    <submittedName>
        <fullName evidence="1">Uncharacterized protein</fullName>
    </submittedName>
</protein>
<name>A0ACB8Z0H2_CICIN</name>
<keyword evidence="2" id="KW-1185">Reference proteome</keyword>